<dbReference type="PANTHER" id="PTHR13040:SF2">
    <property type="entry name" value="AUTOPHAGY PROTEIN 5"/>
    <property type="match status" value="1"/>
</dbReference>
<dbReference type="InterPro" id="IPR007239">
    <property type="entry name" value="Atg5"/>
</dbReference>
<dbReference type="AlphaFoldDB" id="A0A8K1FDH4"/>
<evidence type="ECO:0000259" key="6">
    <source>
        <dbReference type="Pfam" id="PF04106"/>
    </source>
</evidence>
<evidence type="ECO:0000259" key="8">
    <source>
        <dbReference type="Pfam" id="PF20638"/>
    </source>
</evidence>
<feature type="domain" description="Autophagy protein ATG5 UblA" evidence="8">
    <location>
        <begin position="16"/>
        <end position="116"/>
    </location>
</feature>
<dbReference type="GO" id="GO:0034045">
    <property type="term" value="C:phagophore assembly site membrane"/>
    <property type="evidence" value="ECO:0007669"/>
    <property type="project" value="UniProtKB-SubCell"/>
</dbReference>
<organism evidence="9 10">
    <name type="scientific">Pythium oligandrum</name>
    <name type="common">Mycoparasitic fungus</name>
    <dbReference type="NCBI Taxonomy" id="41045"/>
    <lineage>
        <taxon>Eukaryota</taxon>
        <taxon>Sar</taxon>
        <taxon>Stramenopiles</taxon>
        <taxon>Oomycota</taxon>
        <taxon>Peronosporomycetes</taxon>
        <taxon>Pythiales</taxon>
        <taxon>Pythiaceae</taxon>
        <taxon>Pythium</taxon>
    </lineage>
</organism>
<evidence type="ECO:0000256" key="5">
    <source>
        <dbReference type="RuleBase" id="RU361202"/>
    </source>
</evidence>
<feature type="domain" description="Autophagy protein ATG5 UblB" evidence="6">
    <location>
        <begin position="204"/>
        <end position="287"/>
    </location>
</feature>
<dbReference type="Pfam" id="PF20637">
    <property type="entry name" value="ATG5_HBR"/>
    <property type="match status" value="1"/>
</dbReference>
<dbReference type="InterPro" id="IPR042526">
    <property type="entry name" value="Atg5_HR"/>
</dbReference>
<accession>A0A8K1FDH4</accession>
<evidence type="ECO:0000256" key="2">
    <source>
        <dbReference type="ARBA" id="ARBA00022499"/>
    </source>
</evidence>
<keyword evidence="4 5" id="KW-0072">Autophagy</keyword>
<evidence type="ECO:0000256" key="1">
    <source>
        <dbReference type="ARBA" id="ARBA00006910"/>
    </source>
</evidence>
<keyword evidence="5" id="KW-0472">Membrane</keyword>
<comment type="caution">
    <text evidence="9">The sequence shown here is derived from an EMBL/GenBank/DDBJ whole genome shotgun (WGS) entry which is preliminary data.</text>
</comment>
<dbReference type="Proteomes" id="UP000794436">
    <property type="component" value="Unassembled WGS sequence"/>
</dbReference>
<dbReference type="Gene3D" id="3.10.20.620">
    <property type="match status" value="1"/>
</dbReference>
<feature type="domain" description="Autophagy protein ATG5 alpha-helical bundle region" evidence="7">
    <location>
        <begin position="130"/>
        <end position="185"/>
    </location>
</feature>
<dbReference type="Pfam" id="PF04106">
    <property type="entry name" value="ATG5_UblB"/>
    <property type="match status" value="1"/>
</dbReference>
<evidence type="ECO:0000256" key="4">
    <source>
        <dbReference type="ARBA" id="ARBA00023006"/>
    </source>
</evidence>
<dbReference type="InterPro" id="IPR048939">
    <property type="entry name" value="ATG5_UblA"/>
</dbReference>
<name>A0A8K1FDH4_PYTOL</name>
<comment type="similarity">
    <text evidence="1 5">Belongs to the ATG5 family.</text>
</comment>
<dbReference type="InterPro" id="IPR042527">
    <property type="entry name" value="Atg5_UblA_dom_sf"/>
</dbReference>
<dbReference type="InterPro" id="IPR048940">
    <property type="entry name" value="ATG5_HBR"/>
</dbReference>
<comment type="subunit">
    <text evidence="5">Conjugated with ATG12.</text>
</comment>
<dbReference type="Gene3D" id="3.10.20.90">
    <property type="entry name" value="Phosphatidylinositol 3-kinase Catalytic Subunit, Chain A, domain 1"/>
    <property type="match status" value="1"/>
</dbReference>
<dbReference type="InterPro" id="IPR048318">
    <property type="entry name" value="ATG5_UblB"/>
</dbReference>
<evidence type="ECO:0000313" key="10">
    <source>
        <dbReference type="Proteomes" id="UP000794436"/>
    </source>
</evidence>
<evidence type="ECO:0000313" key="9">
    <source>
        <dbReference type="EMBL" id="TMW59415.1"/>
    </source>
</evidence>
<dbReference type="GO" id="GO:0000422">
    <property type="term" value="P:autophagy of mitochondrion"/>
    <property type="evidence" value="ECO:0007669"/>
    <property type="project" value="TreeGrafter"/>
</dbReference>
<evidence type="ECO:0000256" key="3">
    <source>
        <dbReference type="ARBA" id="ARBA00022843"/>
    </source>
</evidence>
<dbReference type="GO" id="GO:0006995">
    <property type="term" value="P:cellular response to nitrogen starvation"/>
    <property type="evidence" value="ECO:0007669"/>
    <property type="project" value="TreeGrafter"/>
</dbReference>
<dbReference type="EMBL" id="SPLM01000109">
    <property type="protein sequence ID" value="TMW59415.1"/>
    <property type="molecule type" value="Genomic_DNA"/>
</dbReference>
<keyword evidence="3 5" id="KW-0832">Ubl conjugation</keyword>
<comment type="subcellular location">
    <subcellularLocation>
        <location evidence="5">Preautophagosomal structure membrane</location>
        <topology evidence="5">Peripheral membrane protein</topology>
    </subcellularLocation>
</comment>
<dbReference type="Pfam" id="PF20638">
    <property type="entry name" value="ATG5_UblA"/>
    <property type="match status" value="1"/>
</dbReference>
<keyword evidence="10" id="KW-1185">Reference proteome</keyword>
<dbReference type="Gene3D" id="1.10.246.190">
    <property type="entry name" value="Autophagy protein Apg5, helix rich domain"/>
    <property type="match status" value="1"/>
</dbReference>
<dbReference type="GO" id="GO:0061908">
    <property type="term" value="C:phagophore"/>
    <property type="evidence" value="ECO:0007669"/>
    <property type="project" value="TreeGrafter"/>
</dbReference>
<sequence>MTLPTSETTTTLQQKLWYGQVPVVFSLYAPDVTTLHAPRPFYAMIPRMSYLVTQTRQVIEYFRDAAPPITGLPGNCIWFESQGRALKWHLPCGLLFDMSHPDGASAMLPWHIVVHFSGFPADELLPCENEQAVEMHFMHTLKQATFLRTGTTKVIMGMPEIQQTQIWTSILQNDFATYHTATRDLQLALPSGPSAPASNSVRLLPVRFHLTGEPVVQMPITPYDPDEPKRLRTLQDVVVTLLPDLFDVPAPSPPRVIAHGLSVPLDVPILALYQAFAYPDGYLHLFIPSVNA</sequence>
<gene>
    <name evidence="9" type="ORF">Poli38472_004484</name>
</gene>
<protein>
    <recommendedName>
        <fullName evidence="5">Autophagy protein 5</fullName>
    </recommendedName>
</protein>
<dbReference type="GO" id="GO:0044233">
    <property type="term" value="C:mitochondria-associated endoplasmic reticulum membrane contact site"/>
    <property type="evidence" value="ECO:0007669"/>
    <property type="project" value="TreeGrafter"/>
</dbReference>
<dbReference type="OrthoDB" id="272162at2759"/>
<dbReference type="GO" id="GO:0019776">
    <property type="term" value="F:Atg8-family ligase activity"/>
    <property type="evidence" value="ECO:0007669"/>
    <property type="project" value="TreeGrafter"/>
</dbReference>
<keyword evidence="2 5" id="KW-1017">Isopeptide bond</keyword>
<dbReference type="GO" id="GO:0034727">
    <property type="term" value="P:piecemeal microautophagy of the nucleus"/>
    <property type="evidence" value="ECO:0007669"/>
    <property type="project" value="TreeGrafter"/>
</dbReference>
<proteinExistence type="inferred from homology"/>
<dbReference type="PANTHER" id="PTHR13040">
    <property type="entry name" value="AUTOPHAGY PROTEIN 5"/>
    <property type="match status" value="1"/>
</dbReference>
<reference evidence="9" key="1">
    <citation type="submission" date="2019-03" db="EMBL/GenBank/DDBJ databases">
        <title>Long read genome sequence of the mycoparasitic Pythium oligandrum ATCC 38472 isolated from sugarbeet rhizosphere.</title>
        <authorList>
            <person name="Gaulin E."/>
        </authorList>
    </citation>
    <scope>NUCLEOTIDE SEQUENCE</scope>
    <source>
        <strain evidence="9">ATCC 38472_TT</strain>
    </source>
</reference>
<dbReference type="GO" id="GO:0034274">
    <property type="term" value="C:Atg12-Atg5-Atg16 complex"/>
    <property type="evidence" value="ECO:0007669"/>
    <property type="project" value="TreeGrafter"/>
</dbReference>
<evidence type="ECO:0000259" key="7">
    <source>
        <dbReference type="Pfam" id="PF20637"/>
    </source>
</evidence>
<comment type="function">
    <text evidence="5">Involved in autophagic vesicle formation.</text>
</comment>
<dbReference type="GO" id="GO:0005776">
    <property type="term" value="C:autophagosome"/>
    <property type="evidence" value="ECO:0007669"/>
    <property type="project" value="TreeGrafter"/>
</dbReference>